<comment type="caution">
    <text evidence="4">The sequence shown here is derived from an EMBL/GenBank/DDBJ whole genome shotgun (WGS) entry which is preliminary data.</text>
</comment>
<name>A0AAE3UJ55_9BACT</name>
<dbReference type="PANTHER" id="PTHR46825">
    <property type="entry name" value="D-ALANYL-D-ALANINE-CARBOXYPEPTIDASE/ENDOPEPTIDASE AMPH"/>
    <property type="match status" value="1"/>
</dbReference>
<dbReference type="Proteomes" id="UP001232063">
    <property type="component" value="Unassembled WGS sequence"/>
</dbReference>
<dbReference type="PROSITE" id="PS51257">
    <property type="entry name" value="PROKAR_LIPOPROTEIN"/>
    <property type="match status" value="1"/>
</dbReference>
<evidence type="ECO:0000256" key="1">
    <source>
        <dbReference type="ARBA" id="ARBA00004370"/>
    </source>
</evidence>
<dbReference type="AlphaFoldDB" id="A0AAE3UJ55"/>
<dbReference type="PANTHER" id="PTHR46825:SF11">
    <property type="entry name" value="PENICILLIN-BINDING PROTEIN 4"/>
    <property type="match status" value="1"/>
</dbReference>
<evidence type="ECO:0000259" key="3">
    <source>
        <dbReference type="Pfam" id="PF00144"/>
    </source>
</evidence>
<evidence type="ECO:0000256" key="2">
    <source>
        <dbReference type="ARBA" id="ARBA00023136"/>
    </source>
</evidence>
<dbReference type="InterPro" id="IPR050491">
    <property type="entry name" value="AmpC-like"/>
</dbReference>
<dbReference type="EC" id="3.1.1.103" evidence="4"/>
<gene>
    <name evidence="4" type="ORF">QNI22_37145</name>
</gene>
<dbReference type="InterPro" id="IPR001466">
    <property type="entry name" value="Beta-lactam-related"/>
</dbReference>
<protein>
    <submittedName>
        <fullName evidence="4">Serine hydrolase domain-containing protein</fullName>
        <ecNumber evidence="4">3.1.1.103</ecNumber>
    </submittedName>
</protein>
<dbReference type="Gene3D" id="3.40.710.10">
    <property type="entry name" value="DD-peptidase/beta-lactamase superfamily"/>
    <property type="match status" value="1"/>
</dbReference>
<dbReference type="Pfam" id="PF00144">
    <property type="entry name" value="Beta-lactamase"/>
    <property type="match status" value="1"/>
</dbReference>
<dbReference type="GO" id="GO:0016020">
    <property type="term" value="C:membrane"/>
    <property type="evidence" value="ECO:0007669"/>
    <property type="project" value="UniProtKB-SubCell"/>
</dbReference>
<dbReference type="EMBL" id="JASJOU010000021">
    <property type="protein sequence ID" value="MDJ1506341.1"/>
    <property type="molecule type" value="Genomic_DNA"/>
</dbReference>
<reference evidence="4" key="1">
    <citation type="submission" date="2023-05" db="EMBL/GenBank/DDBJ databases">
        <authorList>
            <person name="Zhang X."/>
        </authorList>
    </citation>
    <scope>NUCLEOTIDE SEQUENCE</scope>
    <source>
        <strain evidence="4">BD1B2-1</strain>
    </source>
</reference>
<keyword evidence="4" id="KW-0378">Hydrolase</keyword>
<evidence type="ECO:0000313" key="5">
    <source>
        <dbReference type="Proteomes" id="UP001232063"/>
    </source>
</evidence>
<dbReference type="GO" id="GO:0016787">
    <property type="term" value="F:hydrolase activity"/>
    <property type="evidence" value="ECO:0007669"/>
    <property type="project" value="UniProtKB-KW"/>
</dbReference>
<accession>A0AAE3UJ55</accession>
<feature type="domain" description="Beta-lactamase-related" evidence="3">
    <location>
        <begin position="36"/>
        <end position="358"/>
    </location>
</feature>
<keyword evidence="2" id="KW-0472">Membrane</keyword>
<dbReference type="RefSeq" id="WP_314519224.1">
    <property type="nucleotide sequence ID" value="NZ_JASJOU010000021.1"/>
</dbReference>
<dbReference type="InterPro" id="IPR012338">
    <property type="entry name" value="Beta-lactam/transpept-like"/>
</dbReference>
<keyword evidence="5" id="KW-1185">Reference proteome</keyword>
<sequence length="374" mass="42117">MKNYPYYPFRLLLLVVCGILLITGIACSQTLQQQADQYITDLVKKGKFSGAVLIAKQGKVLLSKGYGYANSESKKTNTPHTIFRIGSLTKPFTSVLVLQLVEQSRIDLDKPLSTYFPSEQTTETKLSQITVRQLLQQTTGLADYTETQLSCTALDQHPIQPKNFLTCLPELSLEFAPGSRFSYSNTNYYLLGLLLEQITGQTFQQLLYDKILHPLNMKRTGYLPSELQSSQSQDFAQGYTLREGKVVPTQIEDIGRAYAAGGLYSTVEDLYLFDQALRNETLLKKVTIQQVFAENKAVQPSYYGFGWYVSQSTAYQDYRTFHEGGIDGFSACIDRYLTNGLCVIILSNLEFTESRVDLTEPIIDLVFKTSISKK</sequence>
<organism evidence="4 5">
    <name type="scientific">Xanthocytophaga agilis</name>
    <dbReference type="NCBI Taxonomy" id="3048010"/>
    <lineage>
        <taxon>Bacteria</taxon>
        <taxon>Pseudomonadati</taxon>
        <taxon>Bacteroidota</taxon>
        <taxon>Cytophagia</taxon>
        <taxon>Cytophagales</taxon>
        <taxon>Rhodocytophagaceae</taxon>
        <taxon>Xanthocytophaga</taxon>
    </lineage>
</organism>
<evidence type="ECO:0000313" key="4">
    <source>
        <dbReference type="EMBL" id="MDJ1506341.1"/>
    </source>
</evidence>
<proteinExistence type="predicted"/>
<dbReference type="SUPFAM" id="SSF56601">
    <property type="entry name" value="beta-lactamase/transpeptidase-like"/>
    <property type="match status" value="1"/>
</dbReference>
<comment type="subcellular location">
    <subcellularLocation>
        <location evidence="1">Membrane</location>
    </subcellularLocation>
</comment>